<dbReference type="Proteomes" id="UP000230066">
    <property type="component" value="Unassembled WGS sequence"/>
</dbReference>
<feature type="domain" description="Reverse transcriptase" evidence="1">
    <location>
        <begin position="128"/>
        <end position="311"/>
    </location>
</feature>
<dbReference type="AlphaFoldDB" id="A0A4E0RR22"/>
<protein>
    <recommendedName>
        <fullName evidence="1">Reverse transcriptase domain-containing protein</fullName>
    </recommendedName>
</protein>
<dbReference type="PANTHER" id="PTHR19446">
    <property type="entry name" value="REVERSE TRANSCRIPTASES"/>
    <property type="match status" value="1"/>
</dbReference>
<proteinExistence type="predicted"/>
<evidence type="ECO:0000313" key="3">
    <source>
        <dbReference type="Proteomes" id="UP000230066"/>
    </source>
</evidence>
<dbReference type="PROSITE" id="PS50878">
    <property type="entry name" value="RT_POL"/>
    <property type="match status" value="1"/>
</dbReference>
<organism evidence="2 3">
    <name type="scientific">Fasciola hepatica</name>
    <name type="common">Liver fluke</name>
    <dbReference type="NCBI Taxonomy" id="6192"/>
    <lineage>
        <taxon>Eukaryota</taxon>
        <taxon>Metazoa</taxon>
        <taxon>Spiralia</taxon>
        <taxon>Lophotrochozoa</taxon>
        <taxon>Platyhelminthes</taxon>
        <taxon>Trematoda</taxon>
        <taxon>Digenea</taxon>
        <taxon>Plagiorchiida</taxon>
        <taxon>Echinostomata</taxon>
        <taxon>Echinostomatoidea</taxon>
        <taxon>Fasciolidae</taxon>
        <taxon>Fasciola</taxon>
    </lineage>
</organism>
<sequence length="311" mass="34517">MVRSVPTSKRGIRRLQYAHVQKLYAIRRKDCAHTVLSGDWKEAHLRRSAPPPDLLAYWKGIFSQPSHLGPRPVQRPSAVHWSVLNTILAREVSEALRQMIPTAPGLDRLTVRGLLQMDHGCIAQLLNALLVLTNPTQHLSMARITLVPKCSNATGPGNYRPIAVTSIVLRLLHEILARRWRNPLAFSPWQMVFLQRDGCSEASTVLHTILRSVHQDRIPMASIFVDVSKAFDLVPHDTIIRAASMFGLPTPMANIPIRVASSVAASKDDVVSAWSADLNSTDGRGLRNFPMDRASLLRLGAGDLVPPRLFL</sequence>
<evidence type="ECO:0000259" key="1">
    <source>
        <dbReference type="PROSITE" id="PS50878"/>
    </source>
</evidence>
<keyword evidence="3" id="KW-1185">Reference proteome</keyword>
<dbReference type="EMBL" id="JXXN02002149">
    <property type="protein sequence ID" value="THD23438.1"/>
    <property type="molecule type" value="Genomic_DNA"/>
</dbReference>
<evidence type="ECO:0000313" key="2">
    <source>
        <dbReference type="EMBL" id="THD23438.1"/>
    </source>
</evidence>
<name>A0A4E0RR22_FASHE</name>
<dbReference type="Pfam" id="PF00078">
    <property type="entry name" value="RVT_1"/>
    <property type="match status" value="1"/>
</dbReference>
<reference evidence="2" key="1">
    <citation type="submission" date="2019-03" db="EMBL/GenBank/DDBJ databases">
        <title>Improved annotation for the trematode Fasciola hepatica.</title>
        <authorList>
            <person name="Choi Y.-J."/>
            <person name="Martin J."/>
            <person name="Mitreva M."/>
        </authorList>
    </citation>
    <scope>NUCLEOTIDE SEQUENCE [LARGE SCALE GENOMIC DNA]</scope>
</reference>
<comment type="caution">
    <text evidence="2">The sequence shown here is derived from an EMBL/GenBank/DDBJ whole genome shotgun (WGS) entry which is preliminary data.</text>
</comment>
<gene>
    <name evidence="2" type="ORF">D915_005233</name>
</gene>
<accession>A0A4E0RR22</accession>
<dbReference type="InterPro" id="IPR000477">
    <property type="entry name" value="RT_dom"/>
</dbReference>